<organism evidence="2">
    <name type="scientific">Candidatus Methanosuratincola petrocarbonis</name>
    <name type="common">ex Vanwonterghem et al. 2016</name>
    <dbReference type="NCBI Taxonomy" id="1867261"/>
    <lineage>
        <taxon>Archaea</taxon>
        <taxon>Thermoproteota</taxon>
        <taxon>Methanosuratincolia</taxon>
        <taxon>Candidatus Methanomethylicales</taxon>
        <taxon>Candidatus Methanomethylicaceae</taxon>
        <taxon>Candidatus Methanosuratincola (ex Vanwonterghem et al. 2016)</taxon>
    </lineage>
</organism>
<accession>A0A7J3UZU3</accession>
<evidence type="ECO:0000313" key="2">
    <source>
        <dbReference type="EMBL" id="HHI49387.1"/>
    </source>
</evidence>
<name>A0A7J3UZU3_9CREN</name>
<dbReference type="EMBL" id="DRVT01000052">
    <property type="protein sequence ID" value="HHI49387.1"/>
    <property type="molecule type" value="Genomic_DNA"/>
</dbReference>
<comment type="caution">
    <text evidence="2">The sequence shown here is derived from an EMBL/GenBank/DDBJ whole genome shotgun (WGS) entry which is preliminary data.</text>
</comment>
<dbReference type="Gene3D" id="3.40.30.10">
    <property type="entry name" value="Glutaredoxin"/>
    <property type="match status" value="1"/>
</dbReference>
<feature type="domain" description="Thioredoxin" evidence="1">
    <location>
        <begin position="17"/>
        <end position="108"/>
    </location>
</feature>
<dbReference type="AlphaFoldDB" id="A0A7J3UZU3"/>
<sequence>MGDGGLGIGSGSAPKDLDDHSFEGFIKGARYAAVLFWSGSCMPCRMVSLIFNELQSLRPGISFGKVNVGASGVGARLGVMSVPTILLFRDGRRVARVVGVKPIQVLLEIFDNYFSASPKEDIYADSGQSDLM</sequence>
<dbReference type="InterPro" id="IPR036249">
    <property type="entry name" value="Thioredoxin-like_sf"/>
</dbReference>
<dbReference type="SUPFAM" id="SSF52833">
    <property type="entry name" value="Thioredoxin-like"/>
    <property type="match status" value="1"/>
</dbReference>
<reference evidence="2" key="1">
    <citation type="journal article" date="2020" name="mSystems">
        <title>Genome- and Community-Level Interaction Insights into Carbon Utilization and Element Cycling Functions of Hydrothermarchaeota in Hydrothermal Sediment.</title>
        <authorList>
            <person name="Zhou Z."/>
            <person name="Liu Y."/>
            <person name="Xu W."/>
            <person name="Pan J."/>
            <person name="Luo Z.H."/>
            <person name="Li M."/>
        </authorList>
    </citation>
    <scope>NUCLEOTIDE SEQUENCE [LARGE SCALE GENOMIC DNA]</scope>
    <source>
        <strain evidence="2">SpSt-1038</strain>
    </source>
</reference>
<dbReference type="Pfam" id="PF00085">
    <property type="entry name" value="Thioredoxin"/>
    <property type="match status" value="1"/>
</dbReference>
<gene>
    <name evidence="2" type="ORF">ENL91_04365</name>
</gene>
<evidence type="ECO:0000259" key="1">
    <source>
        <dbReference type="Pfam" id="PF00085"/>
    </source>
</evidence>
<protein>
    <submittedName>
        <fullName evidence="2">Thioredoxin</fullName>
    </submittedName>
</protein>
<dbReference type="InterPro" id="IPR013766">
    <property type="entry name" value="Thioredoxin_domain"/>
</dbReference>
<dbReference type="CDD" id="cd02947">
    <property type="entry name" value="TRX_family"/>
    <property type="match status" value="1"/>
</dbReference>
<proteinExistence type="predicted"/>